<dbReference type="InterPro" id="IPR027417">
    <property type="entry name" value="P-loop_NTPase"/>
</dbReference>
<organism evidence="6 7">
    <name type="scientific">Shouchella lehensis</name>
    <dbReference type="NCBI Taxonomy" id="300825"/>
    <lineage>
        <taxon>Bacteria</taxon>
        <taxon>Bacillati</taxon>
        <taxon>Bacillota</taxon>
        <taxon>Bacilli</taxon>
        <taxon>Bacillales</taxon>
        <taxon>Bacillaceae</taxon>
        <taxon>Shouchella</taxon>
    </lineage>
</organism>
<dbReference type="SUPFAM" id="SSF55785">
    <property type="entry name" value="PYP-like sensor domain (PAS domain)"/>
    <property type="match status" value="1"/>
</dbReference>
<dbReference type="Pfam" id="PF02954">
    <property type="entry name" value="HTH_8"/>
    <property type="match status" value="1"/>
</dbReference>
<evidence type="ECO:0000256" key="4">
    <source>
        <dbReference type="ARBA" id="ARBA00023163"/>
    </source>
</evidence>
<dbReference type="Proteomes" id="UP000298210">
    <property type="component" value="Unassembled WGS sequence"/>
</dbReference>
<dbReference type="AlphaFoldDB" id="A0A4Y7WHB1"/>
<dbReference type="CDD" id="cd00009">
    <property type="entry name" value="AAA"/>
    <property type="match status" value="1"/>
</dbReference>
<dbReference type="PANTHER" id="PTHR32071">
    <property type="entry name" value="TRANSCRIPTIONAL REGULATORY PROTEIN"/>
    <property type="match status" value="1"/>
</dbReference>
<evidence type="ECO:0000313" key="6">
    <source>
        <dbReference type="EMBL" id="TES47652.1"/>
    </source>
</evidence>
<evidence type="ECO:0000256" key="2">
    <source>
        <dbReference type="ARBA" id="ARBA00022840"/>
    </source>
</evidence>
<dbReference type="Pfam" id="PF13426">
    <property type="entry name" value="PAS_9"/>
    <property type="match status" value="1"/>
</dbReference>
<keyword evidence="1" id="KW-0547">Nucleotide-binding</keyword>
<dbReference type="GO" id="GO:0043565">
    <property type="term" value="F:sequence-specific DNA binding"/>
    <property type="evidence" value="ECO:0007669"/>
    <property type="project" value="InterPro"/>
</dbReference>
<dbReference type="InterPro" id="IPR003593">
    <property type="entry name" value="AAA+_ATPase"/>
</dbReference>
<dbReference type="InterPro" id="IPR025662">
    <property type="entry name" value="Sigma_54_int_dom_ATP-bd_1"/>
</dbReference>
<dbReference type="SUPFAM" id="SSF52540">
    <property type="entry name" value="P-loop containing nucleoside triphosphate hydrolases"/>
    <property type="match status" value="1"/>
</dbReference>
<gene>
    <name evidence="6" type="ORF">E2L03_10805</name>
</gene>
<evidence type="ECO:0000259" key="5">
    <source>
        <dbReference type="PROSITE" id="PS50045"/>
    </source>
</evidence>
<dbReference type="FunFam" id="3.40.50.300:FF:000006">
    <property type="entry name" value="DNA-binding transcriptional regulator NtrC"/>
    <property type="match status" value="1"/>
</dbReference>
<dbReference type="SUPFAM" id="SSF46689">
    <property type="entry name" value="Homeodomain-like"/>
    <property type="match status" value="1"/>
</dbReference>
<dbReference type="Gene3D" id="3.40.50.300">
    <property type="entry name" value="P-loop containing nucleotide triphosphate hydrolases"/>
    <property type="match status" value="1"/>
</dbReference>
<dbReference type="GO" id="GO:0006355">
    <property type="term" value="P:regulation of DNA-templated transcription"/>
    <property type="evidence" value="ECO:0007669"/>
    <property type="project" value="InterPro"/>
</dbReference>
<feature type="domain" description="Sigma-54 factor interaction" evidence="5">
    <location>
        <begin position="207"/>
        <end position="437"/>
    </location>
</feature>
<dbReference type="InterPro" id="IPR009057">
    <property type="entry name" value="Homeodomain-like_sf"/>
</dbReference>
<sequence>MQTSLKDVAEPYTGKVEEGSWTLPESTLLMNLPAFSDQIATIYTVNESNDVVGRVKKELIPSLLLYELKRYHSFHETLVTAMNDAVTIVNHESEILAINHRSEELYHLNNENVKKKPLQQFFEEDALVLWSVLRDKQPVMNQYNQPKQGLHVIVNTVPVFLGVECIGGISIERDITDVVKLNEKLSSTTASLHDLNGQVADEPFQKIIGRSKPITQAIDMARKVAKTEANLLLTGESGVGKELFAEGVHQASNRNKEPFVAINCGAIPSALFESELFGYVPGAFTGAVKGGKKGKLDVAKGGTLFLDEVAEMPLELQVKLLRVLQERVFYRVGDHKPIPLDVRIIAATNRHLEEMIQEGTFREDLYYRLHVIQIHVPPLRERLDDLPELMQRFAHEFAIRYDKVVPTFDPEVMYMLMNHRWEGNIRQLRNLVERVIILTNDTEDRVHWYHLPDSFQKQMNHVSSANYSRNDERSEILAALEKTFGNKSAAAKLLGVSRATLYNKLKHYNL</sequence>
<dbReference type="Pfam" id="PF00158">
    <property type="entry name" value="Sigma54_activat"/>
    <property type="match status" value="1"/>
</dbReference>
<protein>
    <submittedName>
        <fullName evidence="6">AAA family ATPase</fullName>
    </submittedName>
</protein>
<dbReference type="InterPro" id="IPR035965">
    <property type="entry name" value="PAS-like_dom_sf"/>
</dbReference>
<reference evidence="6 7" key="1">
    <citation type="submission" date="2019-03" db="EMBL/GenBank/DDBJ databases">
        <authorList>
            <person name="Liu G."/>
        </authorList>
    </citation>
    <scope>NUCLEOTIDE SEQUENCE [LARGE SCALE GENOMIC DNA]</scope>
    <source>
        <strain evidence="6 7">DSM 19099</strain>
    </source>
</reference>
<dbReference type="SMART" id="SM00382">
    <property type="entry name" value="AAA"/>
    <property type="match status" value="1"/>
</dbReference>
<dbReference type="InterPro" id="IPR000014">
    <property type="entry name" value="PAS"/>
</dbReference>
<dbReference type="EMBL" id="SNUX01000003">
    <property type="protein sequence ID" value="TES47652.1"/>
    <property type="molecule type" value="Genomic_DNA"/>
</dbReference>
<dbReference type="PROSITE" id="PS50045">
    <property type="entry name" value="SIGMA54_INTERACT_4"/>
    <property type="match status" value="1"/>
</dbReference>
<dbReference type="PANTHER" id="PTHR32071:SF57">
    <property type="entry name" value="C4-DICARBOXYLATE TRANSPORT TRANSCRIPTIONAL REGULATORY PROTEIN DCTD"/>
    <property type="match status" value="1"/>
</dbReference>
<accession>A0A4Y7WHB1</accession>
<keyword evidence="4" id="KW-0804">Transcription</keyword>
<dbReference type="InterPro" id="IPR058031">
    <property type="entry name" value="AAA_lid_NorR"/>
</dbReference>
<evidence type="ECO:0000256" key="3">
    <source>
        <dbReference type="ARBA" id="ARBA00023015"/>
    </source>
</evidence>
<name>A0A4Y7WHB1_9BACI</name>
<dbReference type="GO" id="GO:0005524">
    <property type="term" value="F:ATP binding"/>
    <property type="evidence" value="ECO:0007669"/>
    <property type="project" value="UniProtKB-KW"/>
</dbReference>
<comment type="caution">
    <text evidence="6">The sequence shown here is derived from an EMBL/GenBank/DDBJ whole genome shotgun (WGS) entry which is preliminary data.</text>
</comment>
<keyword evidence="2" id="KW-0067">ATP-binding</keyword>
<proteinExistence type="predicted"/>
<dbReference type="Gene3D" id="3.30.450.20">
    <property type="entry name" value="PAS domain"/>
    <property type="match status" value="1"/>
</dbReference>
<dbReference type="InterPro" id="IPR002197">
    <property type="entry name" value="HTH_Fis"/>
</dbReference>
<dbReference type="RefSeq" id="WP_055736942.1">
    <property type="nucleotide sequence ID" value="NZ_LDIM01000005.1"/>
</dbReference>
<dbReference type="Gene3D" id="1.10.8.60">
    <property type="match status" value="1"/>
</dbReference>
<evidence type="ECO:0000256" key="1">
    <source>
        <dbReference type="ARBA" id="ARBA00022741"/>
    </source>
</evidence>
<dbReference type="PROSITE" id="PS00675">
    <property type="entry name" value="SIGMA54_INTERACT_1"/>
    <property type="match status" value="1"/>
</dbReference>
<dbReference type="PRINTS" id="PR01590">
    <property type="entry name" value="HTHFIS"/>
</dbReference>
<evidence type="ECO:0000313" key="7">
    <source>
        <dbReference type="Proteomes" id="UP000298210"/>
    </source>
</evidence>
<keyword evidence="3" id="KW-0805">Transcription regulation</keyword>
<dbReference type="Gene3D" id="1.10.10.60">
    <property type="entry name" value="Homeodomain-like"/>
    <property type="match status" value="1"/>
</dbReference>
<dbReference type="InterPro" id="IPR002078">
    <property type="entry name" value="Sigma_54_int"/>
</dbReference>
<dbReference type="Pfam" id="PF25601">
    <property type="entry name" value="AAA_lid_14"/>
    <property type="match status" value="1"/>
</dbReference>